<dbReference type="AlphaFoldDB" id="A0A7I7X0M0"/>
<dbReference type="SUPFAM" id="SSF46955">
    <property type="entry name" value="Putative DNA-binding domain"/>
    <property type="match status" value="1"/>
</dbReference>
<sequence>MSSKAAPGSAPDMSIKDVAEYVGVTPRTVYTMIADGRLRAYKLGDHIIRFRRDEVDAALTPIDTATP</sequence>
<name>A0A7I7X0M0_9MYCO</name>
<dbReference type="Pfam" id="PF12728">
    <property type="entry name" value="HTH_17"/>
    <property type="match status" value="1"/>
</dbReference>
<dbReference type="Proteomes" id="UP000467260">
    <property type="component" value="Chromosome"/>
</dbReference>
<dbReference type="RefSeq" id="WP_085133653.1">
    <property type="nucleotide sequence ID" value="NZ_AP022609.1"/>
</dbReference>
<organism evidence="1 2">
    <name type="scientific">Mycolicibacter hiberniae</name>
    <dbReference type="NCBI Taxonomy" id="29314"/>
    <lineage>
        <taxon>Bacteria</taxon>
        <taxon>Bacillati</taxon>
        <taxon>Actinomycetota</taxon>
        <taxon>Actinomycetes</taxon>
        <taxon>Mycobacteriales</taxon>
        <taxon>Mycobacteriaceae</taxon>
        <taxon>Mycolicibacter</taxon>
    </lineage>
</organism>
<accession>A0A7I7X0M0</accession>
<keyword evidence="2" id="KW-1185">Reference proteome</keyword>
<dbReference type="NCBIfam" id="TIGR01764">
    <property type="entry name" value="excise"/>
    <property type="match status" value="1"/>
</dbReference>
<dbReference type="InterPro" id="IPR009061">
    <property type="entry name" value="DNA-bd_dom_put_sf"/>
</dbReference>
<dbReference type="InterPro" id="IPR010093">
    <property type="entry name" value="SinI_DNA-bd"/>
</dbReference>
<evidence type="ECO:0000313" key="2">
    <source>
        <dbReference type="Proteomes" id="UP000467260"/>
    </source>
</evidence>
<protein>
    <submittedName>
        <fullName evidence="1">Uncharacterized protein</fullName>
    </submittedName>
</protein>
<gene>
    <name evidence="1" type="ORF">MHIB_12380</name>
</gene>
<proteinExistence type="predicted"/>
<dbReference type="EMBL" id="AP022609">
    <property type="protein sequence ID" value="BBZ22820.1"/>
    <property type="molecule type" value="Genomic_DNA"/>
</dbReference>
<dbReference type="KEGG" id="mhib:MHIB_12380"/>
<evidence type="ECO:0000313" key="1">
    <source>
        <dbReference type="EMBL" id="BBZ22820.1"/>
    </source>
</evidence>
<dbReference type="GO" id="GO:0003677">
    <property type="term" value="F:DNA binding"/>
    <property type="evidence" value="ECO:0007669"/>
    <property type="project" value="InterPro"/>
</dbReference>
<dbReference type="InterPro" id="IPR041657">
    <property type="entry name" value="HTH_17"/>
</dbReference>
<reference evidence="1 2" key="1">
    <citation type="journal article" date="2019" name="Emerg. Microbes Infect.">
        <title>Comprehensive subspecies identification of 175 nontuberculous mycobacteria species based on 7547 genomic profiles.</title>
        <authorList>
            <person name="Matsumoto Y."/>
            <person name="Kinjo T."/>
            <person name="Motooka D."/>
            <person name="Nabeya D."/>
            <person name="Jung N."/>
            <person name="Uechi K."/>
            <person name="Horii T."/>
            <person name="Iida T."/>
            <person name="Fujita J."/>
            <person name="Nakamura S."/>
        </authorList>
    </citation>
    <scope>NUCLEOTIDE SEQUENCE [LARGE SCALE GENOMIC DNA]</scope>
    <source>
        <strain evidence="1 2">JCM 13571</strain>
    </source>
</reference>